<dbReference type="RefSeq" id="WP_088098889.1">
    <property type="nucleotide sequence ID" value="NZ_FMAK01000026.1"/>
</dbReference>
<proteinExistence type="predicted"/>
<evidence type="ECO:0000313" key="2">
    <source>
        <dbReference type="EMBL" id="SCB67379.1"/>
    </source>
</evidence>
<gene>
    <name evidence="2" type="ORF">BWGO95_01502</name>
</gene>
<dbReference type="Proteomes" id="UP000195696">
    <property type="component" value="Unassembled WGS sequence"/>
</dbReference>
<dbReference type="EMBL" id="FMAK01000026">
    <property type="protein sequence ID" value="SCB67379.1"/>
    <property type="molecule type" value="Genomic_DNA"/>
</dbReference>
<protein>
    <submittedName>
        <fullName evidence="2">Uncharacterized protein</fullName>
    </submittedName>
</protein>
<accession>A0A1G4EMV3</accession>
<name>A0A1G4EMV3_BACMY</name>
<dbReference type="AlphaFoldDB" id="A0A1G4EMV3"/>
<evidence type="ECO:0000313" key="3">
    <source>
        <dbReference type="Proteomes" id="UP000195696"/>
    </source>
</evidence>
<organism evidence="2 3">
    <name type="scientific">Bacillus mycoides</name>
    <dbReference type="NCBI Taxonomy" id="1405"/>
    <lineage>
        <taxon>Bacteria</taxon>
        <taxon>Bacillati</taxon>
        <taxon>Bacillota</taxon>
        <taxon>Bacilli</taxon>
        <taxon>Bacillales</taxon>
        <taxon>Bacillaceae</taxon>
        <taxon>Bacillus</taxon>
        <taxon>Bacillus cereus group</taxon>
    </lineage>
</organism>
<reference evidence="2 3" key="1">
    <citation type="submission" date="2016-08" db="EMBL/GenBank/DDBJ databases">
        <authorList>
            <person name="Seilhamer J.J."/>
        </authorList>
    </citation>
    <scope>NUCLEOTIDE SEQUENCE [LARGE SCALE GENOMIC DNA]</scope>
    <source>
        <strain evidence="2 3">SDA_GO95</strain>
    </source>
</reference>
<sequence length="59" mass="6847">MSGKRKDVKMHVTTEGEFNSRRLAETIVRMVHRDILNGEIRSEKSIETSETKNSIDKKE</sequence>
<evidence type="ECO:0000256" key="1">
    <source>
        <dbReference type="SAM" id="MobiDB-lite"/>
    </source>
</evidence>
<feature type="region of interest" description="Disordered" evidence="1">
    <location>
        <begin position="39"/>
        <end position="59"/>
    </location>
</feature>